<organism evidence="6 7">
    <name type="scientific">Myxococcus fulvus</name>
    <dbReference type="NCBI Taxonomy" id="33"/>
    <lineage>
        <taxon>Bacteria</taxon>
        <taxon>Pseudomonadati</taxon>
        <taxon>Myxococcota</taxon>
        <taxon>Myxococcia</taxon>
        <taxon>Myxococcales</taxon>
        <taxon>Cystobacterineae</taxon>
        <taxon>Myxococcaceae</taxon>
        <taxon>Myxococcus</taxon>
    </lineage>
</organism>
<evidence type="ECO:0000259" key="5">
    <source>
        <dbReference type="Pfam" id="PF13229"/>
    </source>
</evidence>
<dbReference type="PANTHER" id="PTHR40088">
    <property type="entry name" value="PECTATE LYASE (EUROFUNG)"/>
    <property type="match status" value="1"/>
</dbReference>
<dbReference type="GO" id="GO:0016837">
    <property type="term" value="F:carbon-oxygen lyase activity, acting on polysaccharides"/>
    <property type="evidence" value="ECO:0007669"/>
    <property type="project" value="TreeGrafter"/>
</dbReference>
<comment type="caution">
    <text evidence="6">The sequence shown here is derived from an EMBL/GenBank/DDBJ whole genome shotgun (WGS) entry which is preliminary data.</text>
</comment>
<dbReference type="SUPFAM" id="SSF51126">
    <property type="entry name" value="Pectin lyase-like"/>
    <property type="match status" value="1"/>
</dbReference>
<protein>
    <recommendedName>
        <fullName evidence="5">Right handed beta helix domain-containing protein</fullName>
    </recommendedName>
</protein>
<keyword evidence="2" id="KW-0964">Secreted</keyword>
<dbReference type="Proteomes" id="UP000321514">
    <property type="component" value="Unassembled WGS sequence"/>
</dbReference>
<dbReference type="Gene3D" id="2.160.20.10">
    <property type="entry name" value="Single-stranded right-handed beta-helix, Pectin lyase-like"/>
    <property type="match status" value="2"/>
</dbReference>
<dbReference type="InterPro" id="IPR012334">
    <property type="entry name" value="Pectin_lyas_fold"/>
</dbReference>
<feature type="domain" description="Right handed beta helix" evidence="5">
    <location>
        <begin position="201"/>
        <end position="358"/>
    </location>
</feature>
<evidence type="ECO:0000256" key="3">
    <source>
        <dbReference type="ARBA" id="ARBA00022729"/>
    </source>
</evidence>
<proteinExistence type="predicted"/>
<reference evidence="6 7" key="1">
    <citation type="submission" date="2019-07" db="EMBL/GenBank/DDBJ databases">
        <title>Whole genome shotgun sequence of Myxococcus fulvus NBRC 100333.</title>
        <authorList>
            <person name="Hosoyama A."/>
            <person name="Uohara A."/>
            <person name="Ohji S."/>
            <person name="Ichikawa N."/>
        </authorList>
    </citation>
    <scope>NUCLEOTIDE SEQUENCE [LARGE SCALE GENOMIC DNA]</scope>
    <source>
        <strain evidence="6 7">NBRC 100333</strain>
    </source>
</reference>
<dbReference type="InterPro" id="IPR039448">
    <property type="entry name" value="Beta_helix"/>
</dbReference>
<keyword evidence="3" id="KW-0732">Signal</keyword>
<dbReference type="OrthoDB" id="5522893at2"/>
<dbReference type="Pfam" id="PF13229">
    <property type="entry name" value="Beta_helix"/>
    <property type="match status" value="1"/>
</dbReference>
<dbReference type="InterPro" id="IPR006626">
    <property type="entry name" value="PbH1"/>
</dbReference>
<evidence type="ECO:0000256" key="4">
    <source>
        <dbReference type="SAM" id="MobiDB-lite"/>
    </source>
</evidence>
<sequence>MGMGSGWKQWLTHRFAVLVGGLALACAPGMEGSGQEASSTVEGATRVASAPLWDEDATPLEAASAFRDRCPGPEAARGATLHVANTGPRDADAPLGSPANPFTTIMAAVREAHPGNIIQVHAGIYPEQVALTPLKARAGTASAPIVLRGERASRPVIVPSSTDVGSLVMLSQPYWVVELVEVDVRERPSFAALFEDDTTCTQLTDSVLHGGRAGGGVVVSDASRLLISGNKVHDFSRWGQDSHAVVVKGTSREVFIVGNDLHDASGDAVQCQPNEGRPSALFIEGNQMHDCGENGIDVKACDNLAIQSNVFFRFPNLERFPWQATTSAAEAVLVHEDATNIRIIGNAIFHAGRGISIGGISPVDNPVDVLVKGNVVTDIFNFANRANGQGIRIVRAHRVRVLDNIIERTEDSGLRLAADEPLVVTDLQVYGNTLRDMTSFVKLGRDTARPGLRMDHNRYEGTDGKFSAFGLLSIGNFTTWQDRLAPFDLEQGSLRITAEPEPDSGNLPPMLDGE</sequence>
<dbReference type="SMART" id="SM00710">
    <property type="entry name" value="PbH1"/>
    <property type="match status" value="7"/>
</dbReference>
<dbReference type="GO" id="GO:0005576">
    <property type="term" value="C:extracellular region"/>
    <property type="evidence" value="ECO:0007669"/>
    <property type="project" value="UniProtKB-SubCell"/>
</dbReference>
<feature type="region of interest" description="Disordered" evidence="4">
    <location>
        <begin position="493"/>
        <end position="514"/>
    </location>
</feature>
<gene>
    <name evidence="6" type="ORF">MFU01_44810</name>
</gene>
<dbReference type="PANTHER" id="PTHR40088:SF2">
    <property type="entry name" value="SECRETED SUGAR HYDROLASE"/>
    <property type="match status" value="1"/>
</dbReference>
<dbReference type="EMBL" id="BJXR01000034">
    <property type="protein sequence ID" value="GEN09444.1"/>
    <property type="molecule type" value="Genomic_DNA"/>
</dbReference>
<dbReference type="InterPro" id="IPR052052">
    <property type="entry name" value="Polysaccharide_Lyase_9"/>
</dbReference>
<dbReference type="RefSeq" id="WP_074957445.1">
    <property type="nucleotide sequence ID" value="NZ_BJXR01000034.1"/>
</dbReference>
<evidence type="ECO:0000256" key="1">
    <source>
        <dbReference type="ARBA" id="ARBA00004613"/>
    </source>
</evidence>
<dbReference type="STRING" id="1334629.MFUL124B02_18635"/>
<dbReference type="AlphaFoldDB" id="A0A511T5J4"/>
<accession>A0A511T5J4</accession>
<dbReference type="InterPro" id="IPR011050">
    <property type="entry name" value="Pectin_lyase_fold/virulence"/>
</dbReference>
<comment type="subcellular location">
    <subcellularLocation>
        <location evidence="1">Secreted</location>
    </subcellularLocation>
</comment>
<evidence type="ECO:0000313" key="7">
    <source>
        <dbReference type="Proteomes" id="UP000321514"/>
    </source>
</evidence>
<name>A0A511T5J4_MYXFU</name>
<evidence type="ECO:0000256" key="2">
    <source>
        <dbReference type="ARBA" id="ARBA00022525"/>
    </source>
</evidence>
<evidence type="ECO:0000313" key="6">
    <source>
        <dbReference type="EMBL" id="GEN09444.1"/>
    </source>
</evidence>